<dbReference type="InterPro" id="IPR001245">
    <property type="entry name" value="Ser-Thr/Tyr_kinase_cat_dom"/>
</dbReference>
<gene>
    <name evidence="22" type="ORF">GUJ93_ZPchr0005g15180</name>
</gene>
<dbReference type="InterPro" id="IPR008271">
    <property type="entry name" value="Ser/Thr_kinase_AS"/>
</dbReference>
<evidence type="ECO:0000256" key="12">
    <source>
        <dbReference type="ARBA" id="ARBA00022840"/>
    </source>
</evidence>
<feature type="domain" description="Protein kinase" evidence="21">
    <location>
        <begin position="525"/>
        <end position="799"/>
    </location>
</feature>
<keyword evidence="10" id="KW-0547">Nucleotide-binding</keyword>
<feature type="transmembrane region" description="Helical" evidence="20">
    <location>
        <begin position="468"/>
        <end position="490"/>
    </location>
</feature>
<keyword evidence="8" id="KW-0732">Signal</keyword>
<dbReference type="FunFam" id="3.80.10.10:FF:000041">
    <property type="entry name" value="LRR receptor-like serine/threonine-protein kinase ERECTA"/>
    <property type="match status" value="1"/>
</dbReference>
<organism evidence="22 23">
    <name type="scientific">Zizania palustris</name>
    <name type="common">Northern wild rice</name>
    <dbReference type="NCBI Taxonomy" id="103762"/>
    <lineage>
        <taxon>Eukaryota</taxon>
        <taxon>Viridiplantae</taxon>
        <taxon>Streptophyta</taxon>
        <taxon>Embryophyta</taxon>
        <taxon>Tracheophyta</taxon>
        <taxon>Spermatophyta</taxon>
        <taxon>Magnoliopsida</taxon>
        <taxon>Liliopsida</taxon>
        <taxon>Poales</taxon>
        <taxon>Poaceae</taxon>
        <taxon>BOP clade</taxon>
        <taxon>Oryzoideae</taxon>
        <taxon>Oryzeae</taxon>
        <taxon>Zizaniinae</taxon>
        <taxon>Zizania</taxon>
    </lineage>
</organism>
<dbReference type="PANTHER" id="PTHR48006">
    <property type="entry name" value="LEUCINE-RICH REPEAT-CONTAINING PROTEIN DDB_G0281931-RELATED"/>
    <property type="match status" value="1"/>
</dbReference>
<dbReference type="CDD" id="cd14066">
    <property type="entry name" value="STKc_IRAK"/>
    <property type="match status" value="1"/>
</dbReference>
<comment type="caution">
    <text evidence="22">The sequence shown here is derived from an EMBL/GenBank/DDBJ whole genome shotgun (WGS) entry which is preliminary data.</text>
</comment>
<proteinExistence type="predicted"/>
<comment type="catalytic activity">
    <reaction evidence="17">
        <text>L-threonyl-[protein] + ATP = O-phospho-L-threonyl-[protein] + ADP + H(+)</text>
        <dbReference type="Rhea" id="RHEA:46608"/>
        <dbReference type="Rhea" id="RHEA-COMP:11060"/>
        <dbReference type="Rhea" id="RHEA-COMP:11605"/>
        <dbReference type="ChEBI" id="CHEBI:15378"/>
        <dbReference type="ChEBI" id="CHEBI:30013"/>
        <dbReference type="ChEBI" id="CHEBI:30616"/>
        <dbReference type="ChEBI" id="CHEBI:61977"/>
        <dbReference type="ChEBI" id="CHEBI:456216"/>
        <dbReference type="EC" id="2.7.11.1"/>
    </reaction>
</comment>
<dbReference type="FunFam" id="2.60.120.430:FF:000002">
    <property type="entry name" value="Leucine-rich repeat receptor-like protein kinase"/>
    <property type="match status" value="1"/>
</dbReference>
<keyword evidence="15" id="KW-0675">Receptor</keyword>
<dbReference type="PROSITE" id="PS00108">
    <property type="entry name" value="PROTEIN_KINASE_ST"/>
    <property type="match status" value="1"/>
</dbReference>
<comment type="subcellular location">
    <subcellularLocation>
        <location evidence="1">Membrane</location>
        <topology evidence="1">Single-pass membrane protein</topology>
    </subcellularLocation>
</comment>
<dbReference type="Pfam" id="PF00560">
    <property type="entry name" value="LRR_1"/>
    <property type="match status" value="2"/>
</dbReference>
<evidence type="ECO:0000259" key="21">
    <source>
        <dbReference type="PROSITE" id="PS50011"/>
    </source>
</evidence>
<evidence type="ECO:0000256" key="18">
    <source>
        <dbReference type="ARBA" id="ARBA00048679"/>
    </source>
</evidence>
<comment type="catalytic activity">
    <reaction evidence="18">
        <text>L-seryl-[protein] + ATP = O-phospho-L-seryl-[protein] + ADP + H(+)</text>
        <dbReference type="Rhea" id="RHEA:17989"/>
        <dbReference type="Rhea" id="RHEA-COMP:9863"/>
        <dbReference type="Rhea" id="RHEA-COMP:11604"/>
        <dbReference type="ChEBI" id="CHEBI:15378"/>
        <dbReference type="ChEBI" id="CHEBI:29999"/>
        <dbReference type="ChEBI" id="CHEBI:30616"/>
        <dbReference type="ChEBI" id="CHEBI:83421"/>
        <dbReference type="ChEBI" id="CHEBI:456216"/>
        <dbReference type="EC" id="2.7.11.1"/>
    </reaction>
</comment>
<keyword evidence="16" id="KW-0325">Glycoprotein</keyword>
<dbReference type="PROSITE" id="PS50011">
    <property type="entry name" value="PROTEIN_KINASE_DOM"/>
    <property type="match status" value="1"/>
</dbReference>
<dbReference type="GO" id="GO:0005524">
    <property type="term" value="F:ATP binding"/>
    <property type="evidence" value="ECO:0007669"/>
    <property type="project" value="UniProtKB-KW"/>
</dbReference>
<evidence type="ECO:0000256" key="8">
    <source>
        <dbReference type="ARBA" id="ARBA00022729"/>
    </source>
</evidence>
<dbReference type="Proteomes" id="UP000729402">
    <property type="component" value="Unassembled WGS sequence"/>
</dbReference>
<evidence type="ECO:0000256" key="20">
    <source>
        <dbReference type="SAM" id="Phobius"/>
    </source>
</evidence>
<sequence length="884" mass="97362">MKQPARGLSLGDAAAPSQRELGNLTTLQRMYIDSSGFSGPFPSTFSNLKNLNVLKASDNEFTGKLPDNLGGLTNLQDLAFQGNSFEGPIPASLSNLTKLTKLRIGDIVNRSTSMTFISNLTSLNILILRNCMISGDLEPVDFSRFAALMFLDMSFNNITGQIPQSILNNGNLQFLFLGNNSLTGRLPDVISTSLKVIDFSYNQLTGSYPSWASQNNLQLNLAGNNFVLSSTNNRYLWHLNCLQRDAPCFRGSPEYYSFAIDCGSNKSTRGSDKIMYEADTANLGAASYYVTDQTRWGVSSVGRTTEVSDLSMNIMYSSQHFQNSVDSKLFETARMSPSSLRYYGLGLENGNYTVLLQFAELVYPDSQTWVSLGRRVFDIYVQGSLKEKNFDIRKTAGGKSFTAVNRSYTATVVNNFLEIHLFWAGKGTCCVPNKGYSGPMISALSVTPNFTPTVRNGVPRRGTKARTIAGIVVGVLVLGLAALFGIFMWVKKKTAMAQQKEELYDLVGRPDVFGNAELKLATDNFSSQNIIGEGGYGPVYKGKLPDGRVIAVKQLSQSSHQGKSQFVTEVATISAVQHRNLVKLHGFCVDSKTPLLVYEYLQNGSLDQALFGDRRLNLDWTMRLEIILGIARGLTYLHEESSVRIVHRDIKASNILLDTDLTPKISDFGLAKLYDEKQTHVSTKIAGTLGYLAPEYAMRGRLTEKADVFAFGVVVLETVAGRSNTSNSLEESKIYLFEWAWNLHEKGQVLGIVDPTLREFDKDEALRAILVALHCTQGSPHQRPSMSKVVGMLTGEVEVAEVVTKPSYVTQWQLRDVNRSYGVTAGSYSESTTSDYSKQTEDVNRSYVTTGSNSESTTSYYSKQTEIQPLTMSPTMAGASHGGR</sequence>
<dbReference type="GO" id="GO:0004674">
    <property type="term" value="F:protein serine/threonine kinase activity"/>
    <property type="evidence" value="ECO:0007669"/>
    <property type="project" value="UniProtKB-KW"/>
</dbReference>
<dbReference type="InterPro" id="IPR021720">
    <property type="entry name" value="Malectin_dom"/>
</dbReference>
<keyword evidence="7 20" id="KW-0812">Transmembrane</keyword>
<evidence type="ECO:0000256" key="15">
    <source>
        <dbReference type="ARBA" id="ARBA00023170"/>
    </source>
</evidence>
<accession>A0A8J5SFQ4</accession>
<dbReference type="FunFam" id="3.80.10.10:FF:001793">
    <property type="entry name" value="Os05g0256100 protein"/>
    <property type="match status" value="1"/>
</dbReference>
<dbReference type="Pfam" id="PF07714">
    <property type="entry name" value="PK_Tyr_Ser-Thr"/>
    <property type="match status" value="1"/>
</dbReference>
<evidence type="ECO:0000313" key="23">
    <source>
        <dbReference type="Proteomes" id="UP000729402"/>
    </source>
</evidence>
<evidence type="ECO:0000256" key="17">
    <source>
        <dbReference type="ARBA" id="ARBA00047899"/>
    </source>
</evidence>
<dbReference type="GO" id="GO:0005886">
    <property type="term" value="C:plasma membrane"/>
    <property type="evidence" value="ECO:0007669"/>
    <property type="project" value="TreeGrafter"/>
</dbReference>
<evidence type="ECO:0000256" key="11">
    <source>
        <dbReference type="ARBA" id="ARBA00022777"/>
    </source>
</evidence>
<keyword evidence="5" id="KW-0433">Leucine-rich repeat</keyword>
<evidence type="ECO:0000256" key="2">
    <source>
        <dbReference type="ARBA" id="ARBA00012513"/>
    </source>
</evidence>
<evidence type="ECO:0000256" key="5">
    <source>
        <dbReference type="ARBA" id="ARBA00022614"/>
    </source>
</evidence>
<dbReference type="EMBL" id="JAAALK010000284">
    <property type="protein sequence ID" value="KAG8067587.1"/>
    <property type="molecule type" value="Genomic_DNA"/>
</dbReference>
<protein>
    <recommendedName>
        <fullName evidence="2">non-specific serine/threonine protein kinase</fullName>
        <ecNumber evidence="2">2.7.11.1</ecNumber>
    </recommendedName>
</protein>
<keyword evidence="4" id="KW-0597">Phosphoprotein</keyword>
<keyword evidence="13 20" id="KW-1133">Transmembrane helix</keyword>
<dbReference type="Pfam" id="PF11721">
    <property type="entry name" value="Malectin"/>
    <property type="match status" value="1"/>
</dbReference>
<keyword evidence="6" id="KW-0808">Transferase</keyword>
<dbReference type="FunFam" id="1.10.510.10:FF:000044">
    <property type="entry name" value="Putative LRR receptor-like serine/threonine-protein kinase"/>
    <property type="match status" value="1"/>
</dbReference>
<evidence type="ECO:0000256" key="1">
    <source>
        <dbReference type="ARBA" id="ARBA00004167"/>
    </source>
</evidence>
<evidence type="ECO:0000256" key="16">
    <source>
        <dbReference type="ARBA" id="ARBA00023180"/>
    </source>
</evidence>
<evidence type="ECO:0000256" key="3">
    <source>
        <dbReference type="ARBA" id="ARBA00022527"/>
    </source>
</evidence>
<dbReference type="InterPro" id="IPR000719">
    <property type="entry name" value="Prot_kinase_dom"/>
</dbReference>
<evidence type="ECO:0000256" key="4">
    <source>
        <dbReference type="ARBA" id="ARBA00022553"/>
    </source>
</evidence>
<evidence type="ECO:0000256" key="6">
    <source>
        <dbReference type="ARBA" id="ARBA00022679"/>
    </source>
</evidence>
<keyword evidence="12" id="KW-0067">ATP-binding</keyword>
<dbReference type="AlphaFoldDB" id="A0A8J5SFQ4"/>
<keyword evidence="3" id="KW-0723">Serine/threonine-protein kinase</keyword>
<keyword evidence="11" id="KW-0418">Kinase</keyword>
<keyword evidence="9" id="KW-0677">Repeat</keyword>
<evidence type="ECO:0000256" key="14">
    <source>
        <dbReference type="ARBA" id="ARBA00023136"/>
    </source>
</evidence>
<evidence type="ECO:0000256" key="10">
    <source>
        <dbReference type="ARBA" id="ARBA00022741"/>
    </source>
</evidence>
<evidence type="ECO:0000256" key="13">
    <source>
        <dbReference type="ARBA" id="ARBA00022989"/>
    </source>
</evidence>
<reference evidence="22" key="1">
    <citation type="journal article" date="2021" name="bioRxiv">
        <title>Whole Genome Assembly and Annotation of Northern Wild Rice, Zizania palustris L., Supports a Whole Genome Duplication in the Zizania Genus.</title>
        <authorList>
            <person name="Haas M."/>
            <person name="Kono T."/>
            <person name="Macchietto M."/>
            <person name="Millas R."/>
            <person name="McGilp L."/>
            <person name="Shao M."/>
            <person name="Duquette J."/>
            <person name="Hirsch C.N."/>
            <person name="Kimball J."/>
        </authorList>
    </citation>
    <scope>NUCLEOTIDE SEQUENCE</scope>
    <source>
        <tissue evidence="22">Fresh leaf tissue</tissue>
    </source>
</reference>
<feature type="compositionally biased region" description="Polar residues" evidence="19">
    <location>
        <begin position="846"/>
        <end position="874"/>
    </location>
</feature>
<dbReference type="EC" id="2.7.11.1" evidence="2"/>
<reference evidence="22" key="2">
    <citation type="submission" date="2021-02" db="EMBL/GenBank/DDBJ databases">
        <authorList>
            <person name="Kimball J.A."/>
            <person name="Haas M.W."/>
            <person name="Macchietto M."/>
            <person name="Kono T."/>
            <person name="Duquette J."/>
            <person name="Shao M."/>
        </authorList>
    </citation>
    <scope>NUCLEOTIDE SEQUENCE</scope>
    <source>
        <tissue evidence="22">Fresh leaf tissue</tissue>
    </source>
</reference>
<feature type="region of interest" description="Disordered" evidence="19">
    <location>
        <begin position="846"/>
        <end position="884"/>
    </location>
</feature>
<evidence type="ECO:0000256" key="19">
    <source>
        <dbReference type="SAM" id="MobiDB-lite"/>
    </source>
</evidence>
<evidence type="ECO:0000256" key="7">
    <source>
        <dbReference type="ARBA" id="ARBA00022692"/>
    </source>
</evidence>
<evidence type="ECO:0000256" key="9">
    <source>
        <dbReference type="ARBA" id="ARBA00022737"/>
    </source>
</evidence>
<keyword evidence="23" id="KW-1185">Reference proteome</keyword>
<dbReference type="FunFam" id="3.30.200.20:FF:000140">
    <property type="entry name" value="Leucine-rich repeat receptor-like protein kinase"/>
    <property type="match status" value="1"/>
</dbReference>
<dbReference type="SMART" id="SM00220">
    <property type="entry name" value="S_TKc"/>
    <property type="match status" value="1"/>
</dbReference>
<dbReference type="PANTHER" id="PTHR48006:SF97">
    <property type="entry name" value="OS04G0291900 PROTEIN"/>
    <property type="match status" value="1"/>
</dbReference>
<dbReference type="OrthoDB" id="663146at2759"/>
<dbReference type="InterPro" id="IPR051824">
    <property type="entry name" value="LRR_Rcpt-Like_S/T_Kinase"/>
</dbReference>
<dbReference type="InterPro" id="IPR001611">
    <property type="entry name" value="Leu-rich_rpt"/>
</dbReference>
<keyword evidence="14 20" id="KW-0472">Membrane</keyword>
<evidence type="ECO:0000313" key="22">
    <source>
        <dbReference type="EMBL" id="KAG8067587.1"/>
    </source>
</evidence>
<name>A0A8J5SFQ4_ZIZPA</name>